<dbReference type="PROSITE" id="PS50076">
    <property type="entry name" value="DNAJ_2"/>
    <property type="match status" value="1"/>
</dbReference>
<feature type="domain" description="J" evidence="3">
    <location>
        <begin position="69"/>
        <end position="139"/>
    </location>
</feature>
<keyword evidence="2" id="KW-0812">Transmembrane</keyword>
<accession>A0ABN9T1A9</accession>
<dbReference type="InterPro" id="IPR036869">
    <property type="entry name" value="J_dom_sf"/>
</dbReference>
<dbReference type="CDD" id="cd06257">
    <property type="entry name" value="DnaJ"/>
    <property type="match status" value="1"/>
</dbReference>
<keyword evidence="5" id="KW-1185">Reference proteome</keyword>
<keyword evidence="2" id="KW-0472">Membrane</keyword>
<dbReference type="InterPro" id="IPR001623">
    <property type="entry name" value="DnaJ_domain"/>
</dbReference>
<dbReference type="PANTHER" id="PTHR24074">
    <property type="entry name" value="CO-CHAPERONE PROTEIN DJLA"/>
    <property type="match status" value="1"/>
</dbReference>
<dbReference type="Proteomes" id="UP001189429">
    <property type="component" value="Unassembled WGS sequence"/>
</dbReference>
<comment type="caution">
    <text evidence="4">The sequence shown here is derived from an EMBL/GenBank/DDBJ whole genome shotgun (WGS) entry which is preliminary data.</text>
</comment>
<keyword evidence="2" id="KW-1133">Transmembrane helix</keyword>
<dbReference type="InterPro" id="IPR050817">
    <property type="entry name" value="DjlA_DnaK_co-chaperone"/>
</dbReference>
<feature type="transmembrane region" description="Helical" evidence="2">
    <location>
        <begin position="163"/>
        <end position="180"/>
    </location>
</feature>
<evidence type="ECO:0000313" key="4">
    <source>
        <dbReference type="EMBL" id="CAK0838740.1"/>
    </source>
</evidence>
<evidence type="ECO:0000256" key="2">
    <source>
        <dbReference type="SAM" id="Phobius"/>
    </source>
</evidence>
<dbReference type="PRINTS" id="PR00625">
    <property type="entry name" value="JDOMAIN"/>
</dbReference>
<organism evidence="4 5">
    <name type="scientific">Prorocentrum cordatum</name>
    <dbReference type="NCBI Taxonomy" id="2364126"/>
    <lineage>
        <taxon>Eukaryota</taxon>
        <taxon>Sar</taxon>
        <taxon>Alveolata</taxon>
        <taxon>Dinophyceae</taxon>
        <taxon>Prorocentrales</taxon>
        <taxon>Prorocentraceae</taxon>
        <taxon>Prorocentrum</taxon>
    </lineage>
</organism>
<reference evidence="4" key="1">
    <citation type="submission" date="2023-10" db="EMBL/GenBank/DDBJ databases">
        <authorList>
            <person name="Chen Y."/>
            <person name="Shah S."/>
            <person name="Dougan E. K."/>
            <person name="Thang M."/>
            <person name="Chan C."/>
        </authorList>
    </citation>
    <scope>NUCLEOTIDE SEQUENCE [LARGE SCALE GENOMIC DNA]</scope>
</reference>
<keyword evidence="1" id="KW-0175">Coiled coil</keyword>
<evidence type="ECO:0000256" key="1">
    <source>
        <dbReference type="SAM" id="Coils"/>
    </source>
</evidence>
<feature type="coiled-coil region" evidence="1">
    <location>
        <begin position="328"/>
        <end position="355"/>
    </location>
</feature>
<feature type="transmembrane region" description="Helical" evidence="2">
    <location>
        <begin position="216"/>
        <end position="237"/>
    </location>
</feature>
<evidence type="ECO:0000313" key="5">
    <source>
        <dbReference type="Proteomes" id="UP001189429"/>
    </source>
</evidence>
<dbReference type="Pfam" id="PF00226">
    <property type="entry name" value="DnaJ"/>
    <property type="match status" value="1"/>
</dbReference>
<gene>
    <name evidence="4" type="ORF">PCOR1329_LOCUS34621</name>
</gene>
<feature type="transmembrane region" description="Helical" evidence="2">
    <location>
        <begin position="292"/>
        <end position="312"/>
    </location>
</feature>
<dbReference type="SMART" id="SM00271">
    <property type="entry name" value="DnaJ"/>
    <property type="match status" value="1"/>
</dbReference>
<dbReference type="SUPFAM" id="SSF46565">
    <property type="entry name" value="Chaperone J-domain"/>
    <property type="match status" value="1"/>
</dbReference>
<proteinExistence type="predicted"/>
<sequence length="357" mass="40370">MFCLHVPDNYSYEAFVMSVLLVYVVSLPASSRSFSHSRVRRHWSPFGSSSSVPSHGRWLYAMTSGMDIDAYDTLGIGLDATEDEIKKAFKRKSLLHHPDKVGALSGRAKTDAEERFNAVKLAKDILSEPERKKLYDTFGVDLGEEKPEDSIWTMGMEALFKPVWNFFYVTALVRGALWIISFTWPGRLLLLLGALTGLLCAFDVTIKDWHFRSPEVLTTLVLPIGIIDVLIVLSAVWTLLSDALGIFYLVSQIVGVPMLVERWKIGAGVGVASLVLARLAQGWWFWILGFEAFIAMVVFISLFIAYFVVNMWTHEIQMQRGDALRAWRLNMRKGRKSLEDEIDSLKTQLNEAKAARR</sequence>
<feature type="transmembrane region" description="Helical" evidence="2">
    <location>
        <begin position="186"/>
        <end position="204"/>
    </location>
</feature>
<evidence type="ECO:0000259" key="3">
    <source>
        <dbReference type="PROSITE" id="PS50076"/>
    </source>
</evidence>
<name>A0ABN9T1A9_9DINO</name>
<feature type="transmembrane region" description="Helical" evidence="2">
    <location>
        <begin position="12"/>
        <end position="31"/>
    </location>
</feature>
<dbReference type="Gene3D" id="1.10.287.110">
    <property type="entry name" value="DnaJ domain"/>
    <property type="match status" value="1"/>
</dbReference>
<dbReference type="EMBL" id="CAUYUJ010014246">
    <property type="protein sequence ID" value="CAK0838740.1"/>
    <property type="molecule type" value="Genomic_DNA"/>
</dbReference>
<protein>
    <recommendedName>
        <fullName evidence="3">J domain-containing protein</fullName>
    </recommendedName>
</protein>